<dbReference type="HOGENOM" id="CLU_000960_28_3_11"/>
<keyword evidence="6 8" id="KW-0472">Membrane</keyword>
<accession>D6Y476</accession>
<name>D6Y476_THEBD</name>
<dbReference type="OrthoDB" id="102502at2"/>
<dbReference type="PROSITE" id="PS50850">
    <property type="entry name" value="MFS"/>
    <property type="match status" value="1"/>
</dbReference>
<dbReference type="PANTHER" id="PTHR42718">
    <property type="entry name" value="MAJOR FACILITATOR SUPERFAMILY MULTIDRUG TRANSPORTER MFSC"/>
    <property type="match status" value="1"/>
</dbReference>
<dbReference type="InterPro" id="IPR011701">
    <property type="entry name" value="MFS"/>
</dbReference>
<keyword evidence="4 8" id="KW-0812">Transmembrane</keyword>
<reference evidence="10 11" key="1">
    <citation type="submission" date="2010-01" db="EMBL/GenBank/DDBJ databases">
        <title>The complete genome of Thermobispora bispora DSM 43833.</title>
        <authorList>
            <consortium name="US DOE Joint Genome Institute (JGI-PGF)"/>
            <person name="Lucas S."/>
            <person name="Copeland A."/>
            <person name="Lapidus A."/>
            <person name="Glavina del Rio T."/>
            <person name="Dalin E."/>
            <person name="Tice H."/>
            <person name="Bruce D."/>
            <person name="Goodwin L."/>
            <person name="Pitluck S."/>
            <person name="Kyrpides N."/>
            <person name="Mavromatis K."/>
            <person name="Ivanova N."/>
            <person name="Mikhailova N."/>
            <person name="Chertkov O."/>
            <person name="Brettin T."/>
            <person name="Detter J.C."/>
            <person name="Han C."/>
            <person name="Larimer F."/>
            <person name="Land M."/>
            <person name="Hauser L."/>
            <person name="Markowitz V."/>
            <person name="Cheng J.-F."/>
            <person name="Hugenholtz P."/>
            <person name="Woyke T."/>
            <person name="Wu D."/>
            <person name="Jando M."/>
            <person name="Schneider S."/>
            <person name="Klenk H.-P."/>
            <person name="Eisen J.A."/>
        </authorList>
    </citation>
    <scope>NUCLEOTIDE SEQUENCE [LARGE SCALE GENOMIC DNA]</scope>
    <source>
        <strain evidence="11">ATCC 19993 / DSM 43833 / CBS 139.67 / JCM 10125 / KCTC 9307 / NBRC 14880 / R51</strain>
    </source>
</reference>
<feature type="transmembrane region" description="Helical" evidence="8">
    <location>
        <begin position="21"/>
        <end position="43"/>
    </location>
</feature>
<evidence type="ECO:0000313" key="11">
    <source>
        <dbReference type="Proteomes" id="UP000006640"/>
    </source>
</evidence>
<feature type="region of interest" description="Disordered" evidence="7">
    <location>
        <begin position="485"/>
        <end position="508"/>
    </location>
</feature>
<dbReference type="PANTHER" id="PTHR42718:SF46">
    <property type="entry name" value="BLR6921 PROTEIN"/>
    <property type="match status" value="1"/>
</dbReference>
<sequence length="508" mass="53500">MSSAGLPAGQEREQLRYAWRALSVVCMASVLATIGGNALNVALPKLVDQTKASAAAASWILLAFQLTTTVLTVIFGRLADMFGRRTMYLCGLGVYTLASLLAGMAPDPWLIVGMRVVQAAGMAMLLTNSAALISDAFPRHRLGEGMGVYTASFSISQLAGPTLGGLLVEHLGWRWLFWYNVPLGMACLIWGAIVLRRPAPGEDGQRLDLPGSFMILLSLGGLLLALSEVTRLGWAHPVILAGLAFFVVLLPVFIAWELRSPHPVVDIRMFRDPTFGLGTLASFLSSIARMGVVILIALFFQAVHGDTAVEASLKLLPLSIAAMIASVTSGFLQRRFSPRSLAMFGSSLSTAGLGTLLLVIGADAPALAIMAGLLVLGFGSGTFLPSNATVLLSELPSNRLGIMNAMRLMLQSVGIVVGTALSLSIITAPLPPAMHDHVFAGTLSHVSDAAVQRLVTGYRWALACLVGISALATLTCLWRGHLGEPGGDRRGHRGGGHADPAARRPVAG</sequence>
<feature type="transmembrane region" description="Helical" evidence="8">
    <location>
        <begin position="405"/>
        <end position="426"/>
    </location>
</feature>
<dbReference type="InterPro" id="IPR020846">
    <property type="entry name" value="MFS_dom"/>
</dbReference>
<dbReference type="EMBL" id="CP001874">
    <property type="protein sequence ID" value="ADG87130.1"/>
    <property type="molecule type" value="Genomic_DNA"/>
</dbReference>
<feature type="transmembrane region" description="Helical" evidence="8">
    <location>
        <begin position="146"/>
        <end position="164"/>
    </location>
</feature>
<evidence type="ECO:0000313" key="10">
    <source>
        <dbReference type="EMBL" id="ADG87130.1"/>
    </source>
</evidence>
<dbReference type="SUPFAM" id="SSF103473">
    <property type="entry name" value="MFS general substrate transporter"/>
    <property type="match status" value="1"/>
</dbReference>
<protein>
    <submittedName>
        <fullName evidence="10">Major facilitator superfamily MFS_1</fullName>
    </submittedName>
</protein>
<feature type="transmembrane region" description="Helical" evidence="8">
    <location>
        <begin position="238"/>
        <end position="256"/>
    </location>
</feature>
<feature type="transmembrane region" description="Helical" evidence="8">
    <location>
        <begin position="341"/>
        <end position="360"/>
    </location>
</feature>
<dbReference type="GO" id="GO:0005886">
    <property type="term" value="C:plasma membrane"/>
    <property type="evidence" value="ECO:0007669"/>
    <property type="project" value="UniProtKB-SubCell"/>
</dbReference>
<keyword evidence="3" id="KW-1003">Cell membrane</keyword>
<feature type="transmembrane region" description="Helical" evidence="8">
    <location>
        <begin position="366"/>
        <end position="384"/>
    </location>
</feature>
<feature type="transmembrane region" description="Helical" evidence="8">
    <location>
        <begin position="55"/>
        <end position="75"/>
    </location>
</feature>
<dbReference type="Pfam" id="PF07690">
    <property type="entry name" value="MFS_1"/>
    <property type="match status" value="1"/>
</dbReference>
<feature type="transmembrane region" description="Helical" evidence="8">
    <location>
        <begin position="87"/>
        <end position="105"/>
    </location>
</feature>
<proteinExistence type="predicted"/>
<evidence type="ECO:0000256" key="3">
    <source>
        <dbReference type="ARBA" id="ARBA00022475"/>
    </source>
</evidence>
<gene>
    <name evidence="10" type="ordered locus">Tbis_0402</name>
</gene>
<evidence type="ECO:0000256" key="2">
    <source>
        <dbReference type="ARBA" id="ARBA00022448"/>
    </source>
</evidence>
<feature type="domain" description="Major facilitator superfamily (MFS) profile" evidence="9">
    <location>
        <begin position="21"/>
        <end position="481"/>
    </location>
</feature>
<evidence type="ECO:0000256" key="5">
    <source>
        <dbReference type="ARBA" id="ARBA00022989"/>
    </source>
</evidence>
<dbReference type="eggNOG" id="COG0477">
    <property type="taxonomic scope" value="Bacteria"/>
</dbReference>
<feature type="transmembrane region" description="Helical" evidence="8">
    <location>
        <begin position="176"/>
        <end position="195"/>
    </location>
</feature>
<evidence type="ECO:0000256" key="4">
    <source>
        <dbReference type="ARBA" id="ARBA00022692"/>
    </source>
</evidence>
<evidence type="ECO:0000256" key="7">
    <source>
        <dbReference type="SAM" id="MobiDB-lite"/>
    </source>
</evidence>
<keyword evidence="2" id="KW-0813">Transport</keyword>
<dbReference type="InterPro" id="IPR004638">
    <property type="entry name" value="EmrB-like"/>
</dbReference>
<dbReference type="KEGG" id="tbi:Tbis_0402"/>
<dbReference type="STRING" id="469371.Tbis_0402"/>
<dbReference type="CDD" id="cd17321">
    <property type="entry name" value="MFS_MMR_MDR_like"/>
    <property type="match status" value="1"/>
</dbReference>
<dbReference type="NCBIfam" id="TIGR00711">
    <property type="entry name" value="efflux_EmrB"/>
    <property type="match status" value="1"/>
</dbReference>
<organism evidence="10 11">
    <name type="scientific">Thermobispora bispora (strain ATCC 19993 / DSM 43833 / CBS 139.67 / JCM 10125 / KCTC 9307 / NBRC 14880 / R51)</name>
    <dbReference type="NCBI Taxonomy" id="469371"/>
    <lineage>
        <taxon>Bacteria</taxon>
        <taxon>Bacillati</taxon>
        <taxon>Actinomycetota</taxon>
        <taxon>Actinomycetes</taxon>
        <taxon>Streptosporangiales</taxon>
        <taxon>Streptosporangiaceae</taxon>
        <taxon>Thermobispora</taxon>
    </lineage>
</organism>
<dbReference type="GO" id="GO:0022857">
    <property type="term" value="F:transmembrane transporter activity"/>
    <property type="evidence" value="ECO:0007669"/>
    <property type="project" value="InterPro"/>
</dbReference>
<dbReference type="Proteomes" id="UP000006640">
    <property type="component" value="Chromosome"/>
</dbReference>
<evidence type="ECO:0000256" key="1">
    <source>
        <dbReference type="ARBA" id="ARBA00004651"/>
    </source>
</evidence>
<feature type="transmembrane region" description="Helical" evidence="8">
    <location>
        <begin position="207"/>
        <end position="226"/>
    </location>
</feature>
<evidence type="ECO:0000259" key="9">
    <source>
        <dbReference type="PROSITE" id="PS50850"/>
    </source>
</evidence>
<dbReference type="InterPro" id="IPR036259">
    <property type="entry name" value="MFS_trans_sf"/>
</dbReference>
<feature type="transmembrane region" description="Helical" evidence="8">
    <location>
        <begin position="277"/>
        <end position="303"/>
    </location>
</feature>
<comment type="subcellular location">
    <subcellularLocation>
        <location evidence="1">Cell membrane</location>
        <topology evidence="1">Multi-pass membrane protein</topology>
    </subcellularLocation>
</comment>
<keyword evidence="11" id="KW-1185">Reference proteome</keyword>
<dbReference type="AlphaFoldDB" id="D6Y476"/>
<evidence type="ECO:0000256" key="6">
    <source>
        <dbReference type="ARBA" id="ARBA00023136"/>
    </source>
</evidence>
<dbReference type="Gene3D" id="1.20.1250.20">
    <property type="entry name" value="MFS general substrate transporter like domains"/>
    <property type="match status" value="2"/>
</dbReference>
<feature type="transmembrane region" description="Helical" evidence="8">
    <location>
        <begin position="460"/>
        <end position="480"/>
    </location>
</feature>
<keyword evidence="5 8" id="KW-1133">Transmembrane helix</keyword>
<dbReference type="RefSeq" id="WP_013130663.1">
    <property type="nucleotide sequence ID" value="NC_014165.1"/>
</dbReference>
<evidence type="ECO:0000256" key="8">
    <source>
        <dbReference type="SAM" id="Phobius"/>
    </source>
</evidence>